<feature type="region of interest" description="Disordered" evidence="1">
    <location>
        <begin position="62"/>
        <end position="86"/>
    </location>
</feature>
<organism evidence="2 3">
    <name type="scientific">Brassica carinata</name>
    <name type="common">Ethiopian mustard</name>
    <name type="synonym">Abyssinian cabbage</name>
    <dbReference type="NCBI Taxonomy" id="52824"/>
    <lineage>
        <taxon>Eukaryota</taxon>
        <taxon>Viridiplantae</taxon>
        <taxon>Streptophyta</taxon>
        <taxon>Embryophyta</taxon>
        <taxon>Tracheophyta</taxon>
        <taxon>Spermatophyta</taxon>
        <taxon>Magnoliopsida</taxon>
        <taxon>eudicotyledons</taxon>
        <taxon>Gunneridae</taxon>
        <taxon>Pentapetalae</taxon>
        <taxon>rosids</taxon>
        <taxon>malvids</taxon>
        <taxon>Brassicales</taxon>
        <taxon>Brassicaceae</taxon>
        <taxon>Brassiceae</taxon>
        <taxon>Brassica</taxon>
    </lineage>
</organism>
<keyword evidence="3" id="KW-1185">Reference proteome</keyword>
<accession>A0A8X8AYL5</accession>
<dbReference type="Proteomes" id="UP000886595">
    <property type="component" value="Unassembled WGS sequence"/>
</dbReference>
<evidence type="ECO:0000313" key="3">
    <source>
        <dbReference type="Proteomes" id="UP000886595"/>
    </source>
</evidence>
<reference evidence="2 3" key="1">
    <citation type="submission" date="2020-02" db="EMBL/GenBank/DDBJ databases">
        <authorList>
            <person name="Ma Q."/>
            <person name="Huang Y."/>
            <person name="Song X."/>
            <person name="Pei D."/>
        </authorList>
    </citation>
    <scope>NUCLEOTIDE SEQUENCE [LARGE SCALE GENOMIC DNA]</scope>
    <source>
        <strain evidence="2">Sxm20200214</strain>
        <tissue evidence="2">Leaf</tissue>
    </source>
</reference>
<protein>
    <submittedName>
        <fullName evidence="2">Uncharacterized protein</fullName>
    </submittedName>
</protein>
<feature type="compositionally biased region" description="Basic residues" evidence="1">
    <location>
        <begin position="70"/>
        <end position="84"/>
    </location>
</feature>
<dbReference type="EMBL" id="JAAMPC010000004">
    <property type="protein sequence ID" value="KAG2315382.1"/>
    <property type="molecule type" value="Genomic_DNA"/>
</dbReference>
<proteinExistence type="predicted"/>
<sequence length="118" mass="13823">MVINDCTAEPPQLLRLREPKCHNLRCKETISEVEGDRTTMKIRCTTPNTKAIAFARRLRKRRSVEELQMKKRKEKPPRNHRRPPIKTTLRAYTDLNRAPYHPACILDSRSATVLMRTT</sequence>
<comment type="caution">
    <text evidence="2">The sequence shown here is derived from an EMBL/GenBank/DDBJ whole genome shotgun (WGS) entry which is preliminary data.</text>
</comment>
<name>A0A8X8AYL5_BRACI</name>
<dbReference type="AlphaFoldDB" id="A0A8X8AYL5"/>
<gene>
    <name evidence="2" type="ORF">Bca52824_018504</name>
</gene>
<evidence type="ECO:0000313" key="2">
    <source>
        <dbReference type="EMBL" id="KAG2315382.1"/>
    </source>
</evidence>
<evidence type="ECO:0000256" key="1">
    <source>
        <dbReference type="SAM" id="MobiDB-lite"/>
    </source>
</evidence>